<reference evidence="1 2" key="1">
    <citation type="submission" date="2012-10" db="EMBL/GenBank/DDBJ databases">
        <title>Towards defining the chloroviruses: a genomic journey through a genus of large DNA viruses.</title>
        <authorList>
            <person name="Jeanniard A."/>
            <person name="Dunigan D.D."/>
            <person name="Gurnon J.R."/>
            <person name="Agarkova I."/>
            <person name="Kang M."/>
            <person name="Vitek J."/>
            <person name="Duncan G."/>
            <person name="McClung O.W."/>
            <person name="Larsen M."/>
            <person name="Claverie J.-M."/>
            <person name="Van Etten J.L."/>
            <person name="Blanc G."/>
        </authorList>
    </citation>
    <scope>NUCLEOTIDE SEQUENCE [LARGE SCALE GENOMIC DNA]</scope>
</reference>
<organismHost>
    <name type="scientific">Chlorella</name>
    <dbReference type="NCBI Taxonomy" id="3071"/>
</organismHost>
<evidence type="ECO:0000313" key="1">
    <source>
        <dbReference type="EMBL" id="AGE53743.1"/>
    </source>
</evidence>
<organism evidence="1 2">
    <name type="scientific">Paramecium bursaria Chlorella virus IL3A</name>
    <name type="common">PBCV-IL3A</name>
    <dbReference type="NCBI Taxonomy" id="46019"/>
    <lineage>
        <taxon>Viruses</taxon>
        <taxon>Varidnaviria</taxon>
        <taxon>Bamfordvirae</taxon>
        <taxon>Nucleocytoviricota</taxon>
        <taxon>Megaviricetes</taxon>
        <taxon>Algavirales</taxon>
        <taxon>Phycodnaviridae</taxon>
        <taxon>Chlorovirus</taxon>
        <taxon>Chlorovirus illinoense</taxon>
    </lineage>
</organism>
<protein>
    <submittedName>
        <fullName evidence="1">Uncharacterized protein</fullName>
    </submittedName>
</protein>
<evidence type="ECO:0000313" key="2">
    <source>
        <dbReference type="Proteomes" id="UP000247091"/>
    </source>
</evidence>
<name>M1H4Z9_PBCVI</name>
<dbReference type="Proteomes" id="UP000247091">
    <property type="component" value="Segment"/>
</dbReference>
<accession>M1H4Z9</accession>
<sequence length="123" mass="14013">MILSRRSLVLNRPVSRTMRVRTKAISPEIMHIITEYVCPVAKNCADMYIGTEAHQMGVLNRINILMDTYDITHGEGYVLRALFQDNIDLAIELAKSFNNYNLGVEVVRETIQKLPDVTTIPHI</sequence>
<dbReference type="EMBL" id="JX997169">
    <property type="protein sequence ID" value="AGE53743.1"/>
    <property type="molecule type" value="Genomic_DNA"/>
</dbReference>
<proteinExistence type="predicted"/>
<gene>
    <name evidence="1" type="primary">IL-3A_044R</name>
    <name evidence="1" type="ORF">PBCVIL3A_044R</name>
</gene>